<dbReference type="InterPro" id="IPR036388">
    <property type="entry name" value="WH-like_DNA-bd_sf"/>
</dbReference>
<dbReference type="PROSITE" id="PS50949">
    <property type="entry name" value="HTH_GNTR"/>
    <property type="match status" value="1"/>
</dbReference>
<keyword evidence="2" id="KW-0238">DNA-binding</keyword>
<dbReference type="Pfam" id="PF07702">
    <property type="entry name" value="UTRA"/>
    <property type="match status" value="1"/>
</dbReference>
<dbReference type="Proteomes" id="UP000265692">
    <property type="component" value="Unassembled WGS sequence"/>
</dbReference>
<dbReference type="SMART" id="SM00345">
    <property type="entry name" value="HTH_GNTR"/>
    <property type="match status" value="1"/>
</dbReference>
<dbReference type="PANTHER" id="PTHR44846">
    <property type="entry name" value="MANNOSYL-D-GLYCERATE TRANSPORT/METABOLISM SYSTEM REPRESSOR MNGR-RELATED"/>
    <property type="match status" value="1"/>
</dbReference>
<organism evidence="5 6">
    <name type="scientific">Ureibacillus yapensis</name>
    <dbReference type="NCBI Taxonomy" id="2304605"/>
    <lineage>
        <taxon>Bacteria</taxon>
        <taxon>Bacillati</taxon>
        <taxon>Bacillota</taxon>
        <taxon>Bacilli</taxon>
        <taxon>Bacillales</taxon>
        <taxon>Caryophanaceae</taxon>
        <taxon>Ureibacillus</taxon>
    </lineage>
</organism>
<dbReference type="PRINTS" id="PR00035">
    <property type="entry name" value="HTHGNTR"/>
</dbReference>
<dbReference type="GO" id="GO:0003700">
    <property type="term" value="F:DNA-binding transcription factor activity"/>
    <property type="evidence" value="ECO:0007669"/>
    <property type="project" value="InterPro"/>
</dbReference>
<dbReference type="InterPro" id="IPR050679">
    <property type="entry name" value="Bact_HTH_transcr_reg"/>
</dbReference>
<dbReference type="Gene3D" id="1.10.10.10">
    <property type="entry name" value="Winged helix-like DNA-binding domain superfamily/Winged helix DNA-binding domain"/>
    <property type="match status" value="1"/>
</dbReference>
<dbReference type="PANTHER" id="PTHR44846:SF17">
    <property type="entry name" value="GNTR-FAMILY TRANSCRIPTIONAL REGULATOR"/>
    <property type="match status" value="1"/>
</dbReference>
<evidence type="ECO:0000259" key="4">
    <source>
        <dbReference type="PROSITE" id="PS50949"/>
    </source>
</evidence>
<feature type="domain" description="HTH gntR-type" evidence="4">
    <location>
        <begin position="11"/>
        <end position="79"/>
    </location>
</feature>
<dbReference type="EMBL" id="QWEI01000001">
    <property type="protein sequence ID" value="RHW39587.1"/>
    <property type="molecule type" value="Genomic_DNA"/>
</dbReference>
<keyword evidence="1" id="KW-0805">Transcription regulation</keyword>
<dbReference type="Gene3D" id="3.40.1410.10">
    <property type="entry name" value="Chorismate lyase-like"/>
    <property type="match status" value="1"/>
</dbReference>
<dbReference type="InterPro" id="IPR011663">
    <property type="entry name" value="UTRA"/>
</dbReference>
<evidence type="ECO:0000313" key="5">
    <source>
        <dbReference type="EMBL" id="RHW39587.1"/>
    </source>
</evidence>
<dbReference type="GO" id="GO:0045892">
    <property type="term" value="P:negative regulation of DNA-templated transcription"/>
    <property type="evidence" value="ECO:0007669"/>
    <property type="project" value="TreeGrafter"/>
</dbReference>
<dbReference type="SUPFAM" id="SSF46785">
    <property type="entry name" value="Winged helix' DNA-binding domain"/>
    <property type="match status" value="1"/>
</dbReference>
<dbReference type="SUPFAM" id="SSF64288">
    <property type="entry name" value="Chorismate lyase-like"/>
    <property type="match status" value="1"/>
</dbReference>
<dbReference type="InterPro" id="IPR028978">
    <property type="entry name" value="Chorismate_lyase_/UTRA_dom_sf"/>
</dbReference>
<evidence type="ECO:0000256" key="2">
    <source>
        <dbReference type="ARBA" id="ARBA00023125"/>
    </source>
</evidence>
<dbReference type="OrthoDB" id="149756at2"/>
<dbReference type="InterPro" id="IPR036390">
    <property type="entry name" value="WH_DNA-bd_sf"/>
</dbReference>
<dbReference type="AlphaFoldDB" id="A0A396SKP6"/>
<evidence type="ECO:0000313" key="6">
    <source>
        <dbReference type="Proteomes" id="UP000265692"/>
    </source>
</evidence>
<evidence type="ECO:0000256" key="1">
    <source>
        <dbReference type="ARBA" id="ARBA00023015"/>
    </source>
</evidence>
<comment type="caution">
    <text evidence="5">The sequence shown here is derived from an EMBL/GenBank/DDBJ whole genome shotgun (WGS) entry which is preliminary data.</text>
</comment>
<keyword evidence="6" id="KW-1185">Reference proteome</keyword>
<dbReference type="SMART" id="SM00866">
    <property type="entry name" value="UTRA"/>
    <property type="match status" value="1"/>
</dbReference>
<dbReference type="Pfam" id="PF00392">
    <property type="entry name" value="GntR"/>
    <property type="match status" value="1"/>
</dbReference>
<dbReference type="InterPro" id="IPR000524">
    <property type="entry name" value="Tscrpt_reg_HTH_GntR"/>
</dbReference>
<keyword evidence="3" id="KW-0804">Transcription</keyword>
<dbReference type="CDD" id="cd07377">
    <property type="entry name" value="WHTH_GntR"/>
    <property type="match status" value="1"/>
</dbReference>
<gene>
    <name evidence="5" type="ORF">D1B33_01705</name>
</gene>
<dbReference type="GO" id="GO:0003677">
    <property type="term" value="F:DNA binding"/>
    <property type="evidence" value="ECO:0007669"/>
    <property type="project" value="UniProtKB-KW"/>
</dbReference>
<accession>A0A396SKP6</accession>
<protein>
    <submittedName>
        <fullName evidence="5">GntR family transcriptional regulator</fullName>
    </submittedName>
</protein>
<reference evidence="5 6" key="1">
    <citation type="submission" date="2018-08" db="EMBL/GenBank/DDBJ databases">
        <title>Lysinibacillus sp. YLB-03 draft genome sequence.</title>
        <authorList>
            <person name="Yu L."/>
        </authorList>
    </citation>
    <scope>NUCLEOTIDE SEQUENCE [LARGE SCALE GENOMIC DNA]</scope>
    <source>
        <strain evidence="5 6">YLB-03</strain>
    </source>
</reference>
<proteinExistence type="predicted"/>
<sequence>MKLSTIKADHRHLYLQVIDRLKSDIEKGVYRENEKLPSEFELSKRLGVSRATLREALRLLEEENIIIRRHGVGTFVNPKPVFTSGIEQLSSISSMIEKAGMMPGTIFMKATESCPTDGDRERFQCGENDQVFTIERVRTADGEPVVYCVDKVLAKHLPTDYVQNNELSIFSSLEQNGDIHVAYAVTFIDPVGYHEQVSPILNCGRETALLVLKQLHYDQNDRVVLYSKNYFRADKFSFHVIRKRV</sequence>
<evidence type="ECO:0000256" key="3">
    <source>
        <dbReference type="ARBA" id="ARBA00023163"/>
    </source>
</evidence>
<name>A0A396SKP6_9BACL</name>